<reference evidence="2 3" key="1">
    <citation type="submission" date="2019-10" db="EMBL/GenBank/DDBJ databases">
        <title>Assembly and Annotation for the nematode Trichostrongylus colubriformis.</title>
        <authorList>
            <person name="Martin J."/>
        </authorList>
    </citation>
    <scope>NUCLEOTIDE SEQUENCE [LARGE SCALE GENOMIC DNA]</scope>
    <source>
        <strain evidence="2">G859</strain>
        <tissue evidence="2">Whole worm</tissue>
    </source>
</reference>
<proteinExistence type="predicted"/>
<feature type="domain" description="PPM-type phosphatase" evidence="1">
    <location>
        <begin position="18"/>
        <end position="74"/>
    </location>
</feature>
<accession>A0AAN8FE96</accession>
<dbReference type="Gene3D" id="3.60.40.10">
    <property type="entry name" value="PPM-type phosphatase domain"/>
    <property type="match status" value="1"/>
</dbReference>
<evidence type="ECO:0000313" key="3">
    <source>
        <dbReference type="Proteomes" id="UP001331761"/>
    </source>
</evidence>
<sequence length="81" mass="9587">MLPEPKQENRQLPPEALITKRIRNRKDKDEFFVVACDGIYDVMENEERCRFAENRLHVCDGLNQVCNNMLDACRVKYLEIT</sequence>
<dbReference type="AlphaFoldDB" id="A0AAN8FE96"/>
<organism evidence="2 3">
    <name type="scientific">Trichostrongylus colubriformis</name>
    <name type="common">Black scour worm</name>
    <dbReference type="NCBI Taxonomy" id="6319"/>
    <lineage>
        <taxon>Eukaryota</taxon>
        <taxon>Metazoa</taxon>
        <taxon>Ecdysozoa</taxon>
        <taxon>Nematoda</taxon>
        <taxon>Chromadorea</taxon>
        <taxon>Rhabditida</taxon>
        <taxon>Rhabditina</taxon>
        <taxon>Rhabditomorpha</taxon>
        <taxon>Strongyloidea</taxon>
        <taxon>Trichostrongylidae</taxon>
        <taxon>Trichostrongylus</taxon>
    </lineage>
</organism>
<dbReference type="Pfam" id="PF00481">
    <property type="entry name" value="PP2C"/>
    <property type="match status" value="1"/>
</dbReference>
<dbReference type="EMBL" id="WIXE01016643">
    <property type="protein sequence ID" value="KAK5972462.1"/>
    <property type="molecule type" value="Genomic_DNA"/>
</dbReference>
<gene>
    <name evidence="2" type="ORF">GCK32_005950</name>
</gene>
<protein>
    <recommendedName>
        <fullName evidence="1">PPM-type phosphatase domain-containing protein</fullName>
    </recommendedName>
</protein>
<keyword evidence="3" id="KW-1185">Reference proteome</keyword>
<dbReference type="InterPro" id="IPR001932">
    <property type="entry name" value="PPM-type_phosphatase-like_dom"/>
</dbReference>
<evidence type="ECO:0000313" key="2">
    <source>
        <dbReference type="EMBL" id="KAK5972462.1"/>
    </source>
</evidence>
<dbReference type="InterPro" id="IPR036457">
    <property type="entry name" value="PPM-type-like_dom_sf"/>
</dbReference>
<comment type="caution">
    <text evidence="2">The sequence shown here is derived from an EMBL/GenBank/DDBJ whole genome shotgun (WGS) entry which is preliminary data.</text>
</comment>
<dbReference type="Proteomes" id="UP001331761">
    <property type="component" value="Unassembled WGS sequence"/>
</dbReference>
<name>A0AAN8FE96_TRICO</name>
<dbReference type="SUPFAM" id="SSF81606">
    <property type="entry name" value="PP2C-like"/>
    <property type="match status" value="1"/>
</dbReference>
<evidence type="ECO:0000259" key="1">
    <source>
        <dbReference type="Pfam" id="PF00481"/>
    </source>
</evidence>